<keyword evidence="1" id="KW-0812">Transmembrane</keyword>
<evidence type="ECO:0000256" key="1">
    <source>
        <dbReference type="SAM" id="Phobius"/>
    </source>
</evidence>
<protein>
    <recommendedName>
        <fullName evidence="6">Cytochrome B</fullName>
    </recommendedName>
</protein>
<organism evidence="3 5">
    <name type="scientific">Kaistella antarctica</name>
    <dbReference type="NCBI Taxonomy" id="266748"/>
    <lineage>
        <taxon>Bacteria</taxon>
        <taxon>Pseudomonadati</taxon>
        <taxon>Bacteroidota</taxon>
        <taxon>Flavobacteriia</taxon>
        <taxon>Flavobacteriales</taxon>
        <taxon>Weeksellaceae</taxon>
        <taxon>Chryseobacterium group</taxon>
        <taxon>Kaistella</taxon>
    </lineage>
</organism>
<evidence type="ECO:0000313" key="5">
    <source>
        <dbReference type="Proteomes" id="UP000270036"/>
    </source>
</evidence>
<feature type="transmembrane region" description="Helical" evidence="1">
    <location>
        <begin position="12"/>
        <end position="33"/>
    </location>
</feature>
<keyword evidence="1" id="KW-0472">Membrane</keyword>
<reference evidence="3 5" key="2">
    <citation type="submission" date="2018-12" db="EMBL/GenBank/DDBJ databases">
        <authorList>
            <consortium name="Pathogen Informatics"/>
        </authorList>
    </citation>
    <scope>NUCLEOTIDE SEQUENCE [LARGE SCALE GENOMIC DNA]</scope>
    <source>
        <strain evidence="3 5">NCTC13489</strain>
    </source>
</reference>
<feature type="transmembrane region" description="Helical" evidence="1">
    <location>
        <begin position="119"/>
        <end position="142"/>
    </location>
</feature>
<evidence type="ECO:0008006" key="6">
    <source>
        <dbReference type="Google" id="ProtNLM"/>
    </source>
</evidence>
<dbReference type="EMBL" id="LR134441">
    <property type="protein sequence ID" value="VEI00313.1"/>
    <property type="molecule type" value="Genomic_DNA"/>
</dbReference>
<gene>
    <name evidence="2" type="ORF">HY04_05190</name>
    <name evidence="3" type="ORF">NCTC13489_02054</name>
</gene>
<dbReference type="OrthoDB" id="329514at2"/>
<dbReference type="KEGG" id="cant:NCTC13489_02054"/>
<dbReference type="Proteomes" id="UP000028349">
    <property type="component" value="Unassembled WGS sequence"/>
</dbReference>
<dbReference type="STRING" id="266748.HY04_05190"/>
<sequence>MYNILKESHNGIGMFLLFLLFIIILFLFVKFLFKNPFNKSAKIAALIGLITVHLQILVGFALYFLSPLGISNFSGESMGHPISRFYIVEHPVGMILAAILITVGYRLSKKTTLSDKAKYARILIYYTIGFAIIAYLIPWFLWS</sequence>
<feature type="transmembrane region" description="Helical" evidence="1">
    <location>
        <begin position="85"/>
        <end position="107"/>
    </location>
</feature>
<keyword evidence="1" id="KW-1133">Transmembrane helix</keyword>
<keyword evidence="4" id="KW-1185">Reference proteome</keyword>
<proteinExistence type="predicted"/>
<feature type="transmembrane region" description="Helical" evidence="1">
    <location>
        <begin position="45"/>
        <end position="65"/>
    </location>
</feature>
<evidence type="ECO:0000313" key="4">
    <source>
        <dbReference type="Proteomes" id="UP000028349"/>
    </source>
</evidence>
<dbReference type="RefSeq" id="WP_034717859.1">
    <property type="nucleotide sequence ID" value="NZ_FOIX01000001.1"/>
</dbReference>
<reference evidence="2 4" key="1">
    <citation type="submission" date="2014-07" db="EMBL/GenBank/DDBJ databases">
        <authorList>
            <person name="Pisani N.G."/>
            <person name="Newman J.D."/>
        </authorList>
    </citation>
    <scope>NUCLEOTIDE SEQUENCE [LARGE SCALE GENOMIC DNA]</scope>
    <source>
        <strain evidence="2 4">LMG 24720</strain>
    </source>
</reference>
<dbReference type="EMBL" id="JPEP01000002">
    <property type="protein sequence ID" value="KEY17930.1"/>
    <property type="molecule type" value="Genomic_DNA"/>
</dbReference>
<dbReference type="Proteomes" id="UP000270036">
    <property type="component" value="Chromosome"/>
</dbReference>
<dbReference type="AlphaFoldDB" id="A0A448NSR1"/>
<evidence type="ECO:0000313" key="2">
    <source>
        <dbReference type="EMBL" id="KEY17930.1"/>
    </source>
</evidence>
<name>A0A448NSR1_9FLAO</name>
<accession>A0A448NSR1</accession>
<evidence type="ECO:0000313" key="3">
    <source>
        <dbReference type="EMBL" id="VEI00313.1"/>
    </source>
</evidence>